<dbReference type="EMBL" id="CADCTU010000813">
    <property type="protein sequence ID" value="CAA9356294.1"/>
    <property type="molecule type" value="Genomic_DNA"/>
</dbReference>
<feature type="non-terminal residue" evidence="1">
    <location>
        <position position="80"/>
    </location>
</feature>
<dbReference type="AlphaFoldDB" id="A0A6J4MCY6"/>
<gene>
    <name evidence="1" type="ORF">AVDCRST_MAG11-3831</name>
</gene>
<organism evidence="1">
    <name type="scientific">uncultured Gemmatimonadaceae bacterium</name>
    <dbReference type="NCBI Taxonomy" id="246130"/>
    <lineage>
        <taxon>Bacteria</taxon>
        <taxon>Pseudomonadati</taxon>
        <taxon>Gemmatimonadota</taxon>
        <taxon>Gemmatimonadia</taxon>
        <taxon>Gemmatimonadales</taxon>
        <taxon>Gemmatimonadaceae</taxon>
        <taxon>environmental samples</taxon>
    </lineage>
</organism>
<name>A0A6J4MCY6_9BACT</name>
<evidence type="ECO:0000313" key="1">
    <source>
        <dbReference type="EMBL" id="CAA9356294.1"/>
    </source>
</evidence>
<proteinExistence type="predicted"/>
<protein>
    <recommendedName>
        <fullName evidence="2">DUF3618 domain-containing protein</fullName>
    </recommendedName>
</protein>
<sequence>MDDEMMEVRGDIAESRARVADTLAELEARVSGTADAVRRKLNPLEAARDYPWVALAAAAGAGIALSATGADRRAATAAAR</sequence>
<accession>A0A6J4MCY6</accession>
<evidence type="ECO:0008006" key="2">
    <source>
        <dbReference type="Google" id="ProtNLM"/>
    </source>
</evidence>
<reference evidence="1" key="1">
    <citation type="submission" date="2020-02" db="EMBL/GenBank/DDBJ databases">
        <authorList>
            <person name="Meier V. D."/>
        </authorList>
    </citation>
    <scope>NUCLEOTIDE SEQUENCE</scope>
    <source>
        <strain evidence="1">AVDCRST_MAG11</strain>
    </source>
</reference>